<organism evidence="7 8">
    <name type="scientific">Sungouiella intermedia</name>
    <dbReference type="NCBI Taxonomy" id="45354"/>
    <lineage>
        <taxon>Eukaryota</taxon>
        <taxon>Fungi</taxon>
        <taxon>Dikarya</taxon>
        <taxon>Ascomycota</taxon>
        <taxon>Saccharomycotina</taxon>
        <taxon>Pichiomycetes</taxon>
        <taxon>Metschnikowiaceae</taxon>
        <taxon>Sungouiella</taxon>
    </lineage>
</organism>
<gene>
    <name evidence="7" type="ORF">SAMEA4029010_CIC11G00000002375</name>
</gene>
<dbReference type="PANTHER" id="PTHR13243:SF1">
    <property type="entry name" value="NUCLEOLAR PROTEIN 16"/>
    <property type="match status" value="1"/>
</dbReference>
<reference evidence="7 8" key="1">
    <citation type="submission" date="2016-10" db="EMBL/GenBank/DDBJ databases">
        <authorList>
            <person name="de Groot N.N."/>
        </authorList>
    </citation>
    <scope>NUCLEOTIDE SEQUENCE [LARGE SCALE GENOMIC DNA]</scope>
    <source>
        <strain evidence="7 8">CBS 141442</strain>
    </source>
</reference>
<dbReference type="EMBL" id="LT635759">
    <property type="protein sequence ID" value="SGZ53634.1"/>
    <property type="molecule type" value="Genomic_DNA"/>
</dbReference>
<evidence type="ECO:0000313" key="8">
    <source>
        <dbReference type="Proteomes" id="UP000182334"/>
    </source>
</evidence>
<evidence type="ECO:0000256" key="5">
    <source>
        <dbReference type="ARBA" id="ARBA00023242"/>
    </source>
</evidence>
<evidence type="ECO:0000256" key="3">
    <source>
        <dbReference type="ARBA" id="ARBA00008479"/>
    </source>
</evidence>
<dbReference type="AlphaFoldDB" id="A0A1L0BTQ4"/>
<name>A0A1L0BTQ4_9ASCO</name>
<proteinExistence type="inferred from homology"/>
<accession>A0A1L0BTQ4</accession>
<protein>
    <recommendedName>
        <fullName evidence="4">Nucleolar protein 16</fullName>
    </recommendedName>
</protein>
<sequence length="211" mass="24375">MASVRKRKMARSLVKKNTKRVKDKQRNIKMNAHPVMKEHWDNNLTLKQNYKNLGLTLRLTNPAGGGEAKIQTLTEYRKEKEEAEARQKIEPSAIENETDPAKIPEGEARLIRDPETNEVVQIIYGTMKVQKLEEDAPKVSIINELTKYTQEHAGIIRAKKLSPREEEWISKLHAKYGEDYKKMLWDPKLNPTFLSSGQLKKKVALWKSTVN</sequence>
<feature type="region of interest" description="Disordered" evidence="6">
    <location>
        <begin position="1"/>
        <end position="23"/>
    </location>
</feature>
<dbReference type="Pfam" id="PF09420">
    <property type="entry name" value="Nop16"/>
    <property type="match status" value="1"/>
</dbReference>
<evidence type="ECO:0000256" key="2">
    <source>
        <dbReference type="ARBA" id="ARBA00004604"/>
    </source>
</evidence>
<keyword evidence="8" id="KW-1185">Reference proteome</keyword>
<comment type="function">
    <text evidence="1">Involved in the biogenesis of the 60S ribosomal subunit.</text>
</comment>
<evidence type="ECO:0000256" key="6">
    <source>
        <dbReference type="SAM" id="MobiDB-lite"/>
    </source>
</evidence>
<dbReference type="GO" id="GO:0005730">
    <property type="term" value="C:nucleolus"/>
    <property type="evidence" value="ECO:0007669"/>
    <property type="project" value="UniProtKB-SubCell"/>
</dbReference>
<dbReference type="STRING" id="45354.A0A1L0BTQ4"/>
<keyword evidence="5" id="KW-0539">Nucleus</keyword>
<comment type="subcellular location">
    <subcellularLocation>
        <location evidence="2">Nucleus</location>
        <location evidence="2">Nucleolus</location>
    </subcellularLocation>
</comment>
<dbReference type="PANTHER" id="PTHR13243">
    <property type="entry name" value="HSPC111 PROTEIN-RELATED"/>
    <property type="match status" value="1"/>
</dbReference>
<dbReference type="GO" id="GO:0042273">
    <property type="term" value="P:ribosomal large subunit biogenesis"/>
    <property type="evidence" value="ECO:0007669"/>
    <property type="project" value="TreeGrafter"/>
</dbReference>
<dbReference type="OrthoDB" id="285729at2759"/>
<dbReference type="Proteomes" id="UP000182334">
    <property type="component" value="Chromosome IV"/>
</dbReference>
<evidence type="ECO:0000256" key="1">
    <source>
        <dbReference type="ARBA" id="ARBA00002889"/>
    </source>
</evidence>
<evidence type="ECO:0000313" key="7">
    <source>
        <dbReference type="EMBL" id="SGZ53634.1"/>
    </source>
</evidence>
<dbReference type="InterPro" id="IPR019002">
    <property type="entry name" value="Ribosome_biogenesis_Nop16"/>
</dbReference>
<comment type="similarity">
    <text evidence="3">Belongs to the NOP16 family.</text>
</comment>
<evidence type="ECO:0000256" key="4">
    <source>
        <dbReference type="ARBA" id="ARBA00015522"/>
    </source>
</evidence>